<dbReference type="Pfam" id="PF01575">
    <property type="entry name" value="MaoC_dehydratas"/>
    <property type="match status" value="1"/>
</dbReference>
<evidence type="ECO:0000256" key="8">
    <source>
        <dbReference type="ARBA" id="ARBA00023239"/>
    </source>
</evidence>
<dbReference type="SMART" id="SM00827">
    <property type="entry name" value="PKS_AT"/>
    <property type="match status" value="1"/>
</dbReference>
<evidence type="ECO:0000256" key="16">
    <source>
        <dbReference type="PIRSR" id="PIRSR005562-1"/>
    </source>
</evidence>
<keyword evidence="9" id="KW-0511">Multifunctional enzyme</keyword>
<feature type="active site" description="For acetyltransferase activity" evidence="16">
    <location>
        <position position="279"/>
    </location>
</feature>
<dbReference type="Gene3D" id="6.10.60.10">
    <property type="match status" value="1"/>
</dbReference>
<dbReference type="Gene3D" id="1.20.930.70">
    <property type="match status" value="1"/>
</dbReference>
<dbReference type="Pfam" id="PF17828">
    <property type="entry name" value="FAS_N"/>
    <property type="match status" value="1"/>
</dbReference>
<dbReference type="Pfam" id="PF16073">
    <property type="entry name" value="SAT"/>
    <property type="match status" value="1"/>
</dbReference>
<keyword evidence="5 15" id="KW-0521">NADP</keyword>
<dbReference type="InterPro" id="IPR039569">
    <property type="entry name" value="FAS1-like_DH_region"/>
</dbReference>
<organism evidence="19 20">
    <name type="scientific">Coleophoma cylindrospora</name>
    <dbReference type="NCBI Taxonomy" id="1849047"/>
    <lineage>
        <taxon>Eukaryota</taxon>
        <taxon>Fungi</taxon>
        <taxon>Dikarya</taxon>
        <taxon>Ascomycota</taxon>
        <taxon>Pezizomycotina</taxon>
        <taxon>Leotiomycetes</taxon>
        <taxon>Helotiales</taxon>
        <taxon>Dermateaceae</taxon>
        <taxon>Coleophoma</taxon>
    </lineage>
</organism>
<dbReference type="SUPFAM" id="SSF54637">
    <property type="entry name" value="Thioesterase/thiol ester dehydrase-isomerase"/>
    <property type="match status" value="1"/>
</dbReference>
<comment type="catalytic activity">
    <reaction evidence="11">
        <text>holo-[ACP] + malonyl-CoA = malonyl-[ACP] + CoA</text>
        <dbReference type="Rhea" id="RHEA:41792"/>
        <dbReference type="Rhea" id="RHEA-COMP:9623"/>
        <dbReference type="Rhea" id="RHEA-COMP:9685"/>
        <dbReference type="ChEBI" id="CHEBI:57287"/>
        <dbReference type="ChEBI" id="CHEBI:57384"/>
        <dbReference type="ChEBI" id="CHEBI:64479"/>
        <dbReference type="ChEBI" id="CHEBI:78449"/>
        <dbReference type="EC" id="2.3.1.39"/>
    </reaction>
</comment>
<dbReference type="Gene3D" id="3.10.129.10">
    <property type="entry name" value="Hotdog Thioesterase"/>
    <property type="match status" value="1"/>
</dbReference>
<evidence type="ECO:0000313" key="20">
    <source>
        <dbReference type="Proteomes" id="UP000256645"/>
    </source>
</evidence>
<dbReference type="PIRSF" id="PIRSF005562">
    <property type="entry name" value="FAS_yeast_beta"/>
    <property type="match status" value="1"/>
</dbReference>
<dbReference type="SUPFAM" id="SSF51412">
    <property type="entry name" value="Inosine monophosphate dehydrogenase (IMPDH)"/>
    <property type="match status" value="1"/>
</dbReference>
<dbReference type="InterPro" id="IPR002539">
    <property type="entry name" value="MaoC-like_dom"/>
</dbReference>
<dbReference type="InterPro" id="IPR013565">
    <property type="entry name" value="Fas1/AflB-like_central"/>
</dbReference>
<evidence type="ECO:0000256" key="6">
    <source>
        <dbReference type="ARBA" id="ARBA00023002"/>
    </source>
</evidence>
<dbReference type="Pfam" id="PF17951">
    <property type="entry name" value="FAS_meander"/>
    <property type="match status" value="1"/>
</dbReference>
<feature type="region of interest" description="Disordered" evidence="17">
    <location>
        <begin position="2073"/>
        <end position="2101"/>
    </location>
</feature>
<protein>
    <submittedName>
        <fullName evidence="19">Fatty acid synthase subunit beta</fullName>
    </submittedName>
</protein>
<dbReference type="GO" id="GO:0004321">
    <property type="term" value="F:fatty-acyl-CoA synthase activity"/>
    <property type="evidence" value="ECO:0007669"/>
    <property type="project" value="UniProtKB-EC"/>
</dbReference>
<evidence type="ECO:0000256" key="12">
    <source>
        <dbReference type="ARBA" id="ARBA00048536"/>
    </source>
</evidence>
<evidence type="ECO:0000256" key="3">
    <source>
        <dbReference type="ARBA" id="ARBA00022679"/>
    </source>
</evidence>
<evidence type="ECO:0000256" key="5">
    <source>
        <dbReference type="ARBA" id="ARBA00022857"/>
    </source>
</evidence>
<dbReference type="InterPro" id="IPR029069">
    <property type="entry name" value="HotDog_dom_sf"/>
</dbReference>
<evidence type="ECO:0000256" key="9">
    <source>
        <dbReference type="ARBA" id="ARBA00023268"/>
    </source>
</evidence>
<dbReference type="FunFam" id="3.40.366.10:FF:000003">
    <property type="entry name" value="Fatty acid synthase subunit beta dehydratase"/>
    <property type="match status" value="1"/>
</dbReference>
<dbReference type="Proteomes" id="UP000256645">
    <property type="component" value="Unassembled WGS sequence"/>
</dbReference>
<dbReference type="CDD" id="cd03447">
    <property type="entry name" value="FAS_MaoC"/>
    <property type="match status" value="1"/>
</dbReference>
<evidence type="ECO:0000256" key="15">
    <source>
        <dbReference type="PIRNR" id="PIRNR005562"/>
    </source>
</evidence>
<dbReference type="Gene3D" id="3.30.70.2430">
    <property type="match status" value="1"/>
</dbReference>
<keyword evidence="4 15" id="KW-0378">Hydrolase</keyword>
<dbReference type="GO" id="GO:0006633">
    <property type="term" value="P:fatty acid biosynthetic process"/>
    <property type="evidence" value="ECO:0007669"/>
    <property type="project" value="InterPro"/>
</dbReference>
<dbReference type="InterPro" id="IPR013785">
    <property type="entry name" value="Aldolase_TIM"/>
</dbReference>
<evidence type="ECO:0000256" key="2">
    <source>
        <dbReference type="ARBA" id="ARBA00010009"/>
    </source>
</evidence>
<proteinExistence type="inferred from homology"/>
<sequence>MRANFLTESGDSVTTYSEQSLSLKYHDFEHSLTLPAHLLEYRSRSVRRFLASISSPEVGLEKEGPCSDAGIFTQYLEFLCVETQSGTTSLIQRSYLESVILEYEKRFLQDDIHAFAVALPDSDYFKLSSIKSYYHLKAVTNMPVRTSTPALLNAASNNEATIYTLFGGQGNNEDYFDELREVYHLYPSFVEELIASSSEQLMALSQKVSTGNLYSAGFDVLSWLRDPEGAPNSDYLISCPISFPLIGLTQLANYYSMCKALGKSPGEILENVTGTTGHSQGIVVAAAIASTDSWSAFTEAAKIALEILFWIGYRSQQYYPQSSLDLSTIQKSVQDGEGNPTPMLNVSGLPCILLQQHVDSVNYYLPEDSKIFVALRNDDQNTVLAGPAQSLCGLSRKLKAIKCPPGSDQTRIPFSQRKPHFHIKFLPITAPFHSVHLAKVSEIVAKDLKHLKVSSRDLRIPVFATDSGVDMRELPEDTDIIPLLVRMIVEVPVNWRQTTKFPGATHLLDFGPGGTSGVGNITHRTKDGTGVRVVLATVLLGSNAEVGYKSEIYGKAKDLLTYGPNWLKLYGPTIGRTFAGTKFLDTKMWRVLGVPPVMVAGMTPTTTRWNFVAATMNAGYHIELACGGFPNTEKMTDAIYNIQQAVPPGRGITVNLIYASPRSMQWQLPLIRRLISEGVPIYGLTIGAGVPSLEVSNEYIRELGLKHIAFKPGSFDGIQSVLKIAEANPDFPVILQWTGGRGGGHHSYEDFHHSILRAYSAIRRHSNVILVAGSGFGGAYDTQPYISGSWSLKLGHPAMPFDGCLLGSRVMTAREAQTADAAKKAIAEAEGVENQHWEKTYQGVAGGVITVRSEMGEPIHKLATRGVLFWAEMDQKIFSLEKSKRMAELAEPKQRAYIIKRLNDDFQKVWFGQSKGNAVDLEDMTYAEVLCRLIELLYIKSAARWIDDSYKKLVLDFVRRLEERFMHSKDTESATSVLRDETDLLDPVVVTRNILDAYPNSQKQVLQGEDVQYFLYICQRPGQKPVTFVPALDENFEVWFKKDSIWQSEDLEAIVDQDVGRCCILQGPVAVKHTKVINEPIKEILDNIYNTQIELISKELSEINSEKELPEITLLDSSPIERAGTTPMDAKGLNILGGKEEIQYHLSSSTGTDLPGPDDWFKLLGGSCNTWRHAIFTSENVIQDRKASSNPIRRLFEPVGGILVNIANPDVPNKTVITLFGTDITIPLVDLKSGIGNEVLVNIYAYDTADGRPATLNLKYNFHLGNRVASLHEVMEDRNQRIKAFYYQLWFGSKDLPSETLSLAQCRSSKKTISSHIVKQFVNAAAVTGEEYLDRPGKIQHLPLDLAIVTCWKELVGPLFCIDGDLTMLVHLSNQFKMLPGTETLQAGAEVESTAYVSAIVNEESGKMVEVIATISHKEMPVMEVTSKFLYRGSFPDYGDNFQDKIETPIALAIHSRKDLVVLQSKSWFHLQAFAEDSSKDLIGRTLIFNLHSKVRFRDRDTYSTTETTGQVFAQISIGDPVQIGTVNYQSEAAQGNPVLKYLQRHGLPLNQPVALTNPIQIKADTPFRLHIPAANIAYSKASGDYNPIHTSRIFSKLANLPGTITHGMYSSSAVRNLVERVICANKVGSMRSFRASFVGMVLPNMEIEVHLHHVGMIEGCKIIEVDARDLKTGQTVLLGEAHVDLRNTTYLFTGQGSQEKNMGMDLYAQSPVARAVWDTADAFFLDNYGFSILDIVKNNPKELTVFFGGVRGQTIRQNYLDMTYDIFAADGSPISKRIFQEVTEHSSSYTFSSPNGLLSATQFTQPALTIMEKASFDDMQSKGLVSKKIVFAGHSLGEYSALAAVAHIMPLERLLSVVFYRGLTMQAGVQRDEAGRSDFSMMAIDPSRISKNFTEIALKNMVHAIATETGLLLEIVNFNVESAQYVCAGDLRALDCLTKLANLIKAQKFDMVHSMRSIHGQTRFKELLQECLQQDGTKIRSLSLKRGTATIPLNGIDVPFHSSFLLPNLNPFREVLLRNIDQAAIDPTTLIGKYIPNVTAEPFSISREYFEKAYDITNSPIIREILDSWESEKCSPPRTPGSPRSLGTPSTPSTEWEVVE</sequence>
<dbReference type="FunFam" id="3.20.20.70:FF:000078">
    <property type="entry name" value="Fatty acid synthase beta subunit dehydratase"/>
    <property type="match status" value="1"/>
</dbReference>
<comment type="catalytic activity">
    <reaction evidence="14">
        <text>holo-[ACP] + acetyl-CoA = acetyl-[ACP] + CoA</text>
        <dbReference type="Rhea" id="RHEA:41788"/>
        <dbReference type="Rhea" id="RHEA-COMP:9621"/>
        <dbReference type="Rhea" id="RHEA-COMP:9685"/>
        <dbReference type="ChEBI" id="CHEBI:57287"/>
        <dbReference type="ChEBI" id="CHEBI:57288"/>
        <dbReference type="ChEBI" id="CHEBI:64479"/>
        <dbReference type="ChEBI" id="CHEBI:78446"/>
        <dbReference type="EC" id="2.3.1.38"/>
    </reaction>
</comment>
<dbReference type="Gene3D" id="3.30.1120.100">
    <property type="match status" value="1"/>
</dbReference>
<accession>A0A3D8QA63</accession>
<dbReference type="InterPro" id="IPR014043">
    <property type="entry name" value="Acyl_transferase_dom"/>
</dbReference>
<keyword evidence="7 15" id="KW-0520">NAD</keyword>
<dbReference type="PRINTS" id="PR01483">
    <property type="entry name" value="FASYNTHASE"/>
</dbReference>
<evidence type="ECO:0000256" key="10">
    <source>
        <dbReference type="ARBA" id="ARBA00048237"/>
    </source>
</evidence>
<keyword evidence="20" id="KW-1185">Reference proteome</keyword>
<name>A0A3D8QA63_9HELO</name>
<comment type="similarity">
    <text evidence="2 15">Belongs to the fungal fatty acid synthetase subunit beta family.</text>
</comment>
<dbReference type="OrthoDB" id="5417908at2759"/>
<dbReference type="Gene3D" id="6.20.240.10">
    <property type="match status" value="1"/>
</dbReference>
<dbReference type="Pfam" id="PF00698">
    <property type="entry name" value="Acyl_transf_1"/>
    <property type="match status" value="1"/>
</dbReference>
<evidence type="ECO:0000256" key="4">
    <source>
        <dbReference type="ARBA" id="ARBA00022801"/>
    </source>
</evidence>
<dbReference type="Pfam" id="PF22235">
    <property type="entry name" value="FAS1_thioest_ins"/>
    <property type="match status" value="1"/>
</dbReference>
<dbReference type="InterPro" id="IPR016035">
    <property type="entry name" value="Acyl_Trfase/lysoPLipase"/>
</dbReference>
<dbReference type="Gene3D" id="3.40.366.10">
    <property type="entry name" value="Malonyl-Coenzyme A Acyl Carrier Protein, domain 2"/>
    <property type="match status" value="3"/>
</dbReference>
<keyword evidence="3 15" id="KW-0808">Transferase</keyword>
<dbReference type="SUPFAM" id="SSF52151">
    <property type="entry name" value="FabD/lysophospholipase-like"/>
    <property type="match status" value="2"/>
</dbReference>
<evidence type="ECO:0000259" key="18">
    <source>
        <dbReference type="SMART" id="SM00827"/>
    </source>
</evidence>
<dbReference type="Gene3D" id="6.10.140.1400">
    <property type="match status" value="1"/>
</dbReference>
<dbReference type="GO" id="GO:0019171">
    <property type="term" value="F:(3R)-hydroxyacyl-[acyl-carrier-protein] dehydratase activity"/>
    <property type="evidence" value="ECO:0007669"/>
    <property type="project" value="UniProtKB-EC"/>
</dbReference>
<comment type="catalytic activity">
    <reaction evidence="12">
        <text>(9Z)-octadecenoyl-[ACP] + H2O = (9Z)-octadecenoate + holo-[ACP] + H(+)</text>
        <dbReference type="Rhea" id="RHEA:15057"/>
        <dbReference type="Rhea" id="RHEA-COMP:9685"/>
        <dbReference type="Rhea" id="RHEA-COMP:9924"/>
        <dbReference type="ChEBI" id="CHEBI:15377"/>
        <dbReference type="ChEBI" id="CHEBI:15378"/>
        <dbReference type="ChEBI" id="CHEBI:30823"/>
        <dbReference type="ChEBI" id="CHEBI:64479"/>
        <dbReference type="ChEBI" id="CHEBI:78783"/>
        <dbReference type="EC" id="3.1.2.14"/>
    </reaction>
</comment>
<evidence type="ECO:0000313" key="19">
    <source>
        <dbReference type="EMBL" id="RDW58716.1"/>
    </source>
</evidence>
<dbReference type="EMBL" id="PDLM01000017">
    <property type="protein sequence ID" value="RDW58716.1"/>
    <property type="molecule type" value="Genomic_DNA"/>
</dbReference>
<keyword evidence="8" id="KW-0456">Lyase</keyword>
<dbReference type="InterPro" id="IPR040883">
    <property type="entry name" value="FAS_meander"/>
</dbReference>
<evidence type="ECO:0000256" key="7">
    <source>
        <dbReference type="ARBA" id="ARBA00023027"/>
    </source>
</evidence>
<dbReference type="InterPro" id="IPR050830">
    <property type="entry name" value="Fungal_FAS"/>
</dbReference>
<comment type="catalytic activity">
    <reaction evidence="1">
        <text>a (3R)-hydroxyacyl-[ACP] = a (2E)-enoyl-[ACP] + H2O</text>
        <dbReference type="Rhea" id="RHEA:13097"/>
        <dbReference type="Rhea" id="RHEA-COMP:9925"/>
        <dbReference type="Rhea" id="RHEA-COMP:9945"/>
        <dbReference type="ChEBI" id="CHEBI:15377"/>
        <dbReference type="ChEBI" id="CHEBI:78784"/>
        <dbReference type="ChEBI" id="CHEBI:78827"/>
        <dbReference type="EC" id="4.2.1.59"/>
    </reaction>
</comment>
<dbReference type="GO" id="GO:0005835">
    <property type="term" value="C:fatty acid synthase complex"/>
    <property type="evidence" value="ECO:0007669"/>
    <property type="project" value="UniProtKB-UniRule"/>
</dbReference>
<gene>
    <name evidence="19" type="ORF">BP6252_13192</name>
</gene>
<comment type="catalytic activity">
    <reaction evidence="10">
        <text>acetyl-CoA + n malonyl-CoA + 2n NADPH + 4n H(+) = a long-chain-acyl-CoA + n CoA + n CO2 + 2n NADP(+).</text>
        <dbReference type="EC" id="2.3.1.86"/>
    </reaction>
</comment>
<evidence type="ECO:0000256" key="17">
    <source>
        <dbReference type="SAM" id="MobiDB-lite"/>
    </source>
</evidence>
<dbReference type="InterPro" id="IPR041099">
    <property type="entry name" value="FAS1_N"/>
</dbReference>
<comment type="catalytic activity">
    <reaction evidence="13">
        <text>a 2,3-saturated acyl-[ACP] + NAD(+) = a (2E)-enoyl-[ACP] + NADH + H(+)</text>
        <dbReference type="Rhea" id="RHEA:10240"/>
        <dbReference type="Rhea" id="RHEA-COMP:9925"/>
        <dbReference type="Rhea" id="RHEA-COMP:9926"/>
        <dbReference type="ChEBI" id="CHEBI:15378"/>
        <dbReference type="ChEBI" id="CHEBI:57540"/>
        <dbReference type="ChEBI" id="CHEBI:57945"/>
        <dbReference type="ChEBI" id="CHEBI:78784"/>
        <dbReference type="ChEBI" id="CHEBI:78785"/>
        <dbReference type="EC" id="1.3.1.9"/>
    </reaction>
</comment>
<dbReference type="GO" id="GO:0004313">
    <property type="term" value="F:[acyl-carrier-protein] S-acetyltransferase activity"/>
    <property type="evidence" value="ECO:0007669"/>
    <property type="project" value="UniProtKB-EC"/>
</dbReference>
<dbReference type="Gene3D" id="3.20.20.70">
    <property type="entry name" value="Aldolase class I"/>
    <property type="match status" value="1"/>
</dbReference>
<dbReference type="STRING" id="1849047.A0A3D8QA63"/>
<dbReference type="GO" id="GO:0016297">
    <property type="term" value="F:fatty acyl-[ACP] hydrolase activity"/>
    <property type="evidence" value="ECO:0007669"/>
    <property type="project" value="UniProtKB-EC"/>
</dbReference>
<feature type="compositionally biased region" description="Polar residues" evidence="17">
    <location>
        <begin position="2086"/>
        <end position="2095"/>
    </location>
</feature>
<evidence type="ECO:0000256" key="11">
    <source>
        <dbReference type="ARBA" id="ARBA00048462"/>
    </source>
</evidence>
<evidence type="ECO:0000256" key="14">
    <source>
        <dbReference type="ARBA" id="ARBA00048835"/>
    </source>
</evidence>
<dbReference type="Pfam" id="PF13452">
    <property type="entry name" value="FAS1_DH_region"/>
    <property type="match status" value="1"/>
</dbReference>
<dbReference type="InterPro" id="IPR032088">
    <property type="entry name" value="SAT"/>
</dbReference>
<dbReference type="GO" id="GO:0004312">
    <property type="term" value="F:fatty acid synthase activity"/>
    <property type="evidence" value="ECO:0007669"/>
    <property type="project" value="InterPro"/>
</dbReference>
<dbReference type="Pfam" id="PF08354">
    <property type="entry name" value="Fas1-AflB-like_hel"/>
    <property type="match status" value="1"/>
</dbReference>
<dbReference type="PANTHER" id="PTHR10982">
    <property type="entry name" value="MALONYL COA-ACYL CARRIER PROTEIN TRANSACYLASE"/>
    <property type="match status" value="1"/>
</dbReference>
<keyword evidence="6 15" id="KW-0560">Oxidoreductase</keyword>
<dbReference type="InterPro" id="IPR001227">
    <property type="entry name" value="Ac_transferase_dom_sf"/>
</dbReference>
<dbReference type="InterPro" id="IPR003965">
    <property type="entry name" value="Fatty_acid_synthase"/>
</dbReference>
<reference evidence="19 20" key="1">
    <citation type="journal article" date="2018" name="IMA Fungus">
        <title>IMA Genome-F 9: Draft genome sequence of Annulohypoxylon stygium, Aspergillus mulundensis, Berkeleyomyces basicola (syn. Thielaviopsis basicola), Ceratocystis smalleyi, two Cercospora beticola strains, Coleophoma cylindrospora, Fusarium fracticaudum, Phialophora cf. hyalina, and Morchella septimelata.</title>
        <authorList>
            <person name="Wingfield B.D."/>
            <person name="Bills G.F."/>
            <person name="Dong Y."/>
            <person name="Huang W."/>
            <person name="Nel W.J."/>
            <person name="Swalarsk-Parry B.S."/>
            <person name="Vaghefi N."/>
            <person name="Wilken P.M."/>
            <person name="An Z."/>
            <person name="de Beer Z.W."/>
            <person name="De Vos L."/>
            <person name="Chen L."/>
            <person name="Duong T.A."/>
            <person name="Gao Y."/>
            <person name="Hammerbacher A."/>
            <person name="Kikkert J.R."/>
            <person name="Li Y."/>
            <person name="Li H."/>
            <person name="Li K."/>
            <person name="Li Q."/>
            <person name="Liu X."/>
            <person name="Ma X."/>
            <person name="Naidoo K."/>
            <person name="Pethybridge S.J."/>
            <person name="Sun J."/>
            <person name="Steenkamp E.T."/>
            <person name="van der Nest M.A."/>
            <person name="van Wyk S."/>
            <person name="Wingfield M.J."/>
            <person name="Xiong C."/>
            <person name="Yue Q."/>
            <person name="Zhang X."/>
        </authorList>
    </citation>
    <scope>NUCLEOTIDE SEQUENCE [LARGE SCALE GENOMIC DNA]</scope>
    <source>
        <strain evidence="19 20">BP6252</strain>
    </source>
</reference>
<dbReference type="GO" id="GO:0004314">
    <property type="term" value="F:[acyl-carrier-protein] S-malonyltransferase activity"/>
    <property type="evidence" value="ECO:0007669"/>
    <property type="project" value="UniProtKB-EC"/>
</dbReference>
<dbReference type="FunFam" id="3.40.366.10:FF:000006">
    <property type="entry name" value="Fatty acid synthase beta subunit dehydratase"/>
    <property type="match status" value="1"/>
</dbReference>
<comment type="caution">
    <text evidence="19">The sequence shown here is derived from an EMBL/GenBank/DDBJ whole genome shotgun (WGS) entry which is preliminary data.</text>
</comment>
<feature type="active site" description="For malonyltransferase activity" evidence="16">
    <location>
        <position position="1836"/>
    </location>
</feature>
<dbReference type="PANTHER" id="PTHR10982:SF21">
    <property type="entry name" value="FATTY ACID SYNTHASE SUBUNIT BETA"/>
    <property type="match status" value="1"/>
</dbReference>
<evidence type="ECO:0000256" key="1">
    <source>
        <dbReference type="ARBA" id="ARBA00001055"/>
    </source>
</evidence>
<dbReference type="GO" id="GO:0004318">
    <property type="term" value="F:enoyl-[acyl-carrier-protein] reductase (NADH) activity"/>
    <property type="evidence" value="ECO:0007669"/>
    <property type="project" value="UniProtKB-UniRule"/>
</dbReference>
<feature type="domain" description="Malonyl-CoA:ACP transacylase (MAT)" evidence="18">
    <location>
        <begin position="1692"/>
        <end position="2087"/>
    </location>
</feature>
<dbReference type="FunFam" id="3.40.366.10:FF:000007">
    <property type="entry name" value="Fatty acid synthase beta subunit dehydratase"/>
    <property type="match status" value="1"/>
</dbReference>
<evidence type="ECO:0000256" key="13">
    <source>
        <dbReference type="ARBA" id="ARBA00048572"/>
    </source>
</evidence>
<dbReference type="InterPro" id="IPR016452">
    <property type="entry name" value="Fas1/AflB-like"/>
</dbReference>
<dbReference type="FunFam" id="1.20.930.70:FF:000001">
    <property type="entry name" value="Fatty acid synthase beta subunit dehydratase"/>
    <property type="match status" value="1"/>
</dbReference>
<dbReference type="Gene3D" id="1.20.1050.120">
    <property type="match status" value="1"/>
</dbReference>